<comment type="caution">
    <text evidence="1">The sequence shown here is derived from an EMBL/GenBank/DDBJ whole genome shotgun (WGS) entry which is preliminary data.</text>
</comment>
<reference evidence="1 2" key="1">
    <citation type="submission" date="2021-07" db="EMBL/GenBank/DDBJ databases">
        <title>Shewanella sp. nov, isolated from SCS.</title>
        <authorList>
            <person name="Cao W.R."/>
        </authorList>
    </citation>
    <scope>NUCLEOTIDE SEQUENCE [LARGE SCALE GENOMIC DNA]</scope>
    <source>
        <strain evidence="1 2">NR704-98</strain>
    </source>
</reference>
<evidence type="ECO:0000313" key="2">
    <source>
        <dbReference type="Proteomes" id="UP001195963"/>
    </source>
</evidence>
<gene>
    <name evidence="1" type="ORF">K0625_21280</name>
</gene>
<sequence length="129" mass="14188">MELYFDSATQITSTSNIKINARPLVFNLADGSMAYAMLSFIDMDNVVHLKFTELHDTSDNVIMLNNKENPFSTEFKTVNVSQASWKILLESFKGHGLAVDVSSGASVSQGIFTVIDCSNSTETVCRNPL</sequence>
<evidence type="ECO:0000313" key="1">
    <source>
        <dbReference type="EMBL" id="MBW8186158.1"/>
    </source>
</evidence>
<name>A0ABS7E8Z3_9GAMM</name>
<proteinExistence type="predicted"/>
<dbReference type="RefSeq" id="WP_220111475.1">
    <property type="nucleotide sequence ID" value="NZ_JAHZST010000021.1"/>
</dbReference>
<keyword evidence="2" id="KW-1185">Reference proteome</keyword>
<dbReference type="Proteomes" id="UP001195963">
    <property type="component" value="Unassembled WGS sequence"/>
</dbReference>
<organism evidence="1 2">
    <name type="scientific">Shewanella nanhaiensis</name>
    <dbReference type="NCBI Taxonomy" id="2864872"/>
    <lineage>
        <taxon>Bacteria</taxon>
        <taxon>Pseudomonadati</taxon>
        <taxon>Pseudomonadota</taxon>
        <taxon>Gammaproteobacteria</taxon>
        <taxon>Alteromonadales</taxon>
        <taxon>Shewanellaceae</taxon>
        <taxon>Shewanella</taxon>
    </lineage>
</organism>
<dbReference type="EMBL" id="JAHZST010000021">
    <property type="protein sequence ID" value="MBW8186158.1"/>
    <property type="molecule type" value="Genomic_DNA"/>
</dbReference>
<protein>
    <submittedName>
        <fullName evidence="1">Uncharacterized protein</fullName>
    </submittedName>
</protein>
<accession>A0ABS7E8Z3</accession>